<evidence type="ECO:0000256" key="4">
    <source>
        <dbReference type="ARBA" id="ARBA00022801"/>
    </source>
</evidence>
<dbReference type="SMART" id="SM00487">
    <property type="entry name" value="DEXDc"/>
    <property type="match status" value="1"/>
</dbReference>
<evidence type="ECO:0000256" key="3">
    <source>
        <dbReference type="ARBA" id="ARBA00022741"/>
    </source>
</evidence>
<dbReference type="EMBL" id="MHUF01000005">
    <property type="protein sequence ID" value="OHA73008.1"/>
    <property type="molecule type" value="Genomic_DNA"/>
</dbReference>
<dbReference type="Proteomes" id="UP000177287">
    <property type="component" value="Unassembled WGS sequence"/>
</dbReference>
<keyword evidence="3" id="KW-0547">Nucleotide-binding</keyword>
<sequence>MLPIDQHRDEIIQAVKQNSVVVVVGETGSGKTTRIPVFLYQAGFAKVGITEPRRIAATSVAQFVADQLGTRLGDVVGYQVRFDNQTNGAGALKFMTVGILLREFQEDPDIRKYSVIMVDEAHERSQDIDFVLGLLKNLLKRRTDLKVVIASATIDEQKFSDFFGGAPVVKVSGTSYPVEVRYEDELVSLRGSVWDTPPIEYMAEVVANKVAEIHVSEGPGDVLVFMSGKDDIAMVIRLLDEKGFPDLVALPVYGGLSLDEQTRIFAPVTGKRKVVVATNIAETSITIEGVVYVVDSGVIKQNNFHPTTGIQSLDLVRHSRAGCDQRRGRAGRTRPGVCFRMYSKEDYWSRSEFTEPEIRRVSIAGLVLALADLGIEQIEFMDPPDPASFQEAYETLTALGAISPGKKGITELGRQMARLPLEPRTARMVIEASKHGCVQQIATIAAFLSVPHIYVRPTEEQYQADSAHAAFKNRDSDLVSFLRVWEQYEASGYSHSWCRGNYLNSRSLLEIKKVRQQLFDVLQECGIQLSETRDMKVVMRSAVAGLVYNLLERVTMHTYTGMFRTAGHDVFIHPGSALFRMPPEWLVATDIVHTTKLFARNCTVVTMELLRTLLPHLFTEETLLVSLSEDGATVKALKKVLFAHPRRGEYARQVGAEEVTLSLAEARKVQDQSIQDAEAKGWCRVTFTKKADFSVHADDGTRASDYGYGLVGASVELNVPYYCEPSMTIGTTKFVRPKFRVFELEDKKEESLANAARRLMKAWLPNNAL</sequence>
<dbReference type="SUPFAM" id="SSF52540">
    <property type="entry name" value="P-loop containing nucleoside triphosphate hydrolases"/>
    <property type="match status" value="1"/>
</dbReference>
<dbReference type="InterPro" id="IPR011545">
    <property type="entry name" value="DEAD/DEAH_box_helicase_dom"/>
</dbReference>
<evidence type="ECO:0000313" key="9">
    <source>
        <dbReference type="EMBL" id="OHA73008.1"/>
    </source>
</evidence>
<evidence type="ECO:0000313" key="10">
    <source>
        <dbReference type="Proteomes" id="UP000177287"/>
    </source>
</evidence>
<evidence type="ECO:0000256" key="1">
    <source>
        <dbReference type="ARBA" id="ARBA00008792"/>
    </source>
</evidence>
<dbReference type="InterPro" id="IPR011709">
    <property type="entry name" value="DEAD-box_helicase_OB_fold"/>
</dbReference>
<keyword evidence="5" id="KW-0347">Helicase</keyword>
<dbReference type="InterPro" id="IPR002464">
    <property type="entry name" value="DNA/RNA_helicase_DEAH_CS"/>
</dbReference>
<evidence type="ECO:0000256" key="5">
    <source>
        <dbReference type="ARBA" id="ARBA00022806"/>
    </source>
</evidence>
<keyword evidence="6" id="KW-0067">ATP-binding</keyword>
<evidence type="ECO:0000259" key="7">
    <source>
        <dbReference type="PROSITE" id="PS51192"/>
    </source>
</evidence>
<dbReference type="CDD" id="cd17917">
    <property type="entry name" value="DEXHc_RHA-like"/>
    <property type="match status" value="1"/>
</dbReference>
<feature type="domain" description="Helicase C-terminal" evidence="8">
    <location>
        <begin position="198"/>
        <end position="374"/>
    </location>
</feature>
<proteinExistence type="inferred from homology"/>
<dbReference type="Gene3D" id="1.20.120.1080">
    <property type="match status" value="1"/>
</dbReference>
<name>A0A1G2RKH7_9BACT</name>
<dbReference type="PROSITE" id="PS00690">
    <property type="entry name" value="DEAH_ATP_HELICASE"/>
    <property type="match status" value="1"/>
</dbReference>
<dbReference type="SMART" id="SM00490">
    <property type="entry name" value="HELICc"/>
    <property type="match status" value="1"/>
</dbReference>
<organism evidence="9 10">
    <name type="scientific">Candidatus Wildermuthbacteria bacterium RIFCSPLOWO2_01_FULL_47_18</name>
    <dbReference type="NCBI Taxonomy" id="1802460"/>
    <lineage>
        <taxon>Bacteria</taxon>
        <taxon>Candidatus Wildermuthiibacteriota</taxon>
    </lineage>
</organism>
<dbReference type="Pfam" id="PF21010">
    <property type="entry name" value="HA2_C"/>
    <property type="match status" value="1"/>
</dbReference>
<dbReference type="InterPro" id="IPR048333">
    <property type="entry name" value="HA2_WH"/>
</dbReference>
<dbReference type="InterPro" id="IPR007502">
    <property type="entry name" value="Helicase-assoc_dom"/>
</dbReference>
<dbReference type="PANTHER" id="PTHR18934:SF99">
    <property type="entry name" value="ATP-DEPENDENT RNA HELICASE DHX37-RELATED"/>
    <property type="match status" value="1"/>
</dbReference>
<dbReference type="GO" id="GO:0005524">
    <property type="term" value="F:ATP binding"/>
    <property type="evidence" value="ECO:0007669"/>
    <property type="project" value="UniProtKB-KW"/>
</dbReference>
<dbReference type="PROSITE" id="PS51192">
    <property type="entry name" value="HELICASE_ATP_BIND_1"/>
    <property type="match status" value="1"/>
</dbReference>
<reference evidence="9 10" key="1">
    <citation type="journal article" date="2016" name="Nat. Commun.">
        <title>Thousands of microbial genomes shed light on interconnected biogeochemical processes in an aquifer system.</title>
        <authorList>
            <person name="Anantharaman K."/>
            <person name="Brown C.T."/>
            <person name="Hug L.A."/>
            <person name="Sharon I."/>
            <person name="Castelle C.J."/>
            <person name="Probst A.J."/>
            <person name="Thomas B.C."/>
            <person name="Singh A."/>
            <person name="Wilkins M.J."/>
            <person name="Karaoz U."/>
            <person name="Brodie E.L."/>
            <person name="Williams K.H."/>
            <person name="Hubbard S.S."/>
            <person name="Banfield J.F."/>
        </authorList>
    </citation>
    <scope>NUCLEOTIDE SEQUENCE [LARGE SCALE GENOMIC DNA]</scope>
</reference>
<dbReference type="PANTHER" id="PTHR18934">
    <property type="entry name" value="ATP-DEPENDENT RNA HELICASE"/>
    <property type="match status" value="1"/>
</dbReference>
<dbReference type="AlphaFoldDB" id="A0A1G2RKH7"/>
<dbReference type="CDD" id="cd18791">
    <property type="entry name" value="SF2_C_RHA"/>
    <property type="match status" value="1"/>
</dbReference>
<keyword evidence="4" id="KW-0378">Hydrolase</keyword>
<dbReference type="Pfam" id="PF04408">
    <property type="entry name" value="WHD_HA2"/>
    <property type="match status" value="1"/>
</dbReference>
<dbReference type="InterPro" id="IPR001650">
    <property type="entry name" value="Helicase_C-like"/>
</dbReference>
<feature type="domain" description="Helicase ATP-binding" evidence="7">
    <location>
        <begin position="12"/>
        <end position="172"/>
    </location>
</feature>
<comment type="similarity">
    <text evidence="1">Belongs to the DEAD box helicase family. DEAH subfamily.</text>
</comment>
<dbReference type="Pfam" id="PF00270">
    <property type="entry name" value="DEAD"/>
    <property type="match status" value="1"/>
</dbReference>
<evidence type="ECO:0000256" key="2">
    <source>
        <dbReference type="ARBA" id="ARBA00012552"/>
    </source>
</evidence>
<dbReference type="InterPro" id="IPR014001">
    <property type="entry name" value="Helicase_ATP-bd"/>
</dbReference>
<dbReference type="GO" id="GO:0016787">
    <property type="term" value="F:hydrolase activity"/>
    <property type="evidence" value="ECO:0007669"/>
    <property type="project" value="UniProtKB-KW"/>
</dbReference>
<evidence type="ECO:0000259" key="8">
    <source>
        <dbReference type="PROSITE" id="PS51194"/>
    </source>
</evidence>
<dbReference type="PROSITE" id="PS51194">
    <property type="entry name" value="HELICASE_CTER"/>
    <property type="match status" value="1"/>
</dbReference>
<dbReference type="InterPro" id="IPR027417">
    <property type="entry name" value="P-loop_NTPase"/>
</dbReference>
<comment type="caution">
    <text evidence="9">The sequence shown here is derived from an EMBL/GenBank/DDBJ whole genome shotgun (WGS) entry which is preliminary data.</text>
</comment>
<protein>
    <recommendedName>
        <fullName evidence="2">RNA helicase</fullName>
        <ecNumber evidence="2">3.6.4.13</ecNumber>
    </recommendedName>
</protein>
<evidence type="ECO:0000256" key="6">
    <source>
        <dbReference type="ARBA" id="ARBA00022840"/>
    </source>
</evidence>
<dbReference type="SMART" id="SM00847">
    <property type="entry name" value="HA2"/>
    <property type="match status" value="1"/>
</dbReference>
<accession>A0A1G2RKH7</accession>
<dbReference type="Pfam" id="PF00271">
    <property type="entry name" value="Helicase_C"/>
    <property type="match status" value="1"/>
</dbReference>
<dbReference type="Gene3D" id="3.40.50.300">
    <property type="entry name" value="P-loop containing nucleotide triphosphate hydrolases"/>
    <property type="match status" value="2"/>
</dbReference>
<dbReference type="FunFam" id="1.20.120.1080:FF:000005">
    <property type="entry name" value="ATP-dependent helicase HrpA"/>
    <property type="match status" value="1"/>
</dbReference>
<dbReference type="GO" id="GO:0003723">
    <property type="term" value="F:RNA binding"/>
    <property type="evidence" value="ECO:0007669"/>
    <property type="project" value="TreeGrafter"/>
</dbReference>
<dbReference type="GO" id="GO:0003724">
    <property type="term" value="F:RNA helicase activity"/>
    <property type="evidence" value="ECO:0007669"/>
    <property type="project" value="UniProtKB-EC"/>
</dbReference>
<dbReference type="Pfam" id="PF07717">
    <property type="entry name" value="OB_NTP_bind"/>
    <property type="match status" value="1"/>
</dbReference>
<gene>
    <name evidence="9" type="ORF">A3A27_00830</name>
</gene>
<dbReference type="EC" id="3.6.4.13" evidence="2"/>